<evidence type="ECO:0000256" key="8">
    <source>
        <dbReference type="ARBA" id="ARBA00023118"/>
    </source>
</evidence>
<sequence length="96" mass="11075">MMIVICYDVATTDPEGPRRLRKIAAACKDHGVRVQYSVFECRLDDPSWVKLRSRLLKEYDAARDSLRFYYIRENDAARTEHHGVREPLNPGGPLVV</sequence>
<dbReference type="Pfam" id="PF09827">
    <property type="entry name" value="CRISPR_Cas2"/>
    <property type="match status" value="1"/>
</dbReference>
<keyword evidence="3 9" id="KW-0540">Nuclease</keyword>
<comment type="function">
    <text evidence="9">CRISPR (clustered regularly interspaced short palindromic repeat), is an adaptive immune system that provides protection against mobile genetic elements (viruses, transposable elements and conjugative plasmids). CRISPR clusters contain sequences complementary to antecedent mobile elements and target invading nucleic acids. CRISPR clusters are transcribed and processed into CRISPR RNA (crRNA). Functions as a ssRNA-specific endoribonuclease. Involved in the integration of spacer DNA into the CRISPR cassette.</text>
</comment>
<dbReference type="EMBL" id="ASRX01000024">
    <property type="protein sequence ID" value="EYF05343.1"/>
    <property type="molecule type" value="Genomic_DNA"/>
</dbReference>
<comment type="similarity">
    <text evidence="2 9 10">Belongs to the CRISPR-associated endoribonuclease Cas2 protein family.</text>
</comment>
<comment type="subunit">
    <text evidence="9">Homodimer, forms a heterotetramer with a Cas1 homodimer.</text>
</comment>
<dbReference type="GO" id="GO:0043571">
    <property type="term" value="P:maintenance of CRISPR repeat elements"/>
    <property type="evidence" value="ECO:0007669"/>
    <property type="project" value="UniProtKB-UniRule"/>
</dbReference>
<keyword evidence="4 9" id="KW-0479">Metal-binding</keyword>
<dbReference type="Proteomes" id="UP000019678">
    <property type="component" value="Unassembled WGS sequence"/>
</dbReference>
<dbReference type="PANTHER" id="PTHR34405:SF3">
    <property type="entry name" value="CRISPR-ASSOCIATED ENDORIBONUCLEASE CAS2 3"/>
    <property type="match status" value="1"/>
</dbReference>
<dbReference type="GO" id="GO:0004521">
    <property type="term" value="F:RNA endonuclease activity"/>
    <property type="evidence" value="ECO:0007669"/>
    <property type="project" value="UniProtKB-UniRule"/>
</dbReference>
<evidence type="ECO:0000256" key="3">
    <source>
        <dbReference type="ARBA" id="ARBA00022722"/>
    </source>
</evidence>
<proteinExistence type="inferred from homology"/>
<accession>A0A017T7U7</accession>
<protein>
    <recommendedName>
        <fullName evidence="9">CRISPR-associated endoribonuclease Cas2</fullName>
        <ecNumber evidence="9">3.1.-.-</ecNumber>
    </recommendedName>
</protein>
<feature type="binding site" evidence="9">
    <location>
        <position position="8"/>
    </location>
    <ligand>
        <name>Mg(2+)</name>
        <dbReference type="ChEBI" id="CHEBI:18420"/>
        <note>catalytic</note>
    </ligand>
</feature>
<evidence type="ECO:0000256" key="5">
    <source>
        <dbReference type="ARBA" id="ARBA00022759"/>
    </source>
</evidence>
<dbReference type="Gene3D" id="3.30.70.240">
    <property type="match status" value="1"/>
</dbReference>
<evidence type="ECO:0000256" key="10">
    <source>
        <dbReference type="PIRNR" id="PIRNR032582"/>
    </source>
</evidence>
<dbReference type="RefSeq" id="WP_044241831.1">
    <property type="nucleotide sequence ID" value="NZ_ASRX01000024.1"/>
</dbReference>
<dbReference type="InterPro" id="IPR021127">
    <property type="entry name" value="CRISPR_associated_Cas2"/>
</dbReference>
<dbReference type="SUPFAM" id="SSF143430">
    <property type="entry name" value="TTP0101/SSO1404-like"/>
    <property type="match status" value="1"/>
</dbReference>
<reference evidence="11 12" key="1">
    <citation type="submission" date="2013-05" db="EMBL/GenBank/DDBJ databases">
        <title>Genome assembly of Chondromyces apiculatus DSM 436.</title>
        <authorList>
            <person name="Sharma G."/>
            <person name="Khatri I."/>
            <person name="Kaur C."/>
            <person name="Mayilraj S."/>
            <person name="Subramanian S."/>
        </authorList>
    </citation>
    <scope>NUCLEOTIDE SEQUENCE [LARGE SCALE GENOMIC DNA]</scope>
    <source>
        <strain evidence="11 12">DSM 436</strain>
    </source>
</reference>
<evidence type="ECO:0000313" key="11">
    <source>
        <dbReference type="EMBL" id="EYF05343.1"/>
    </source>
</evidence>
<comment type="cofactor">
    <cofactor evidence="1 9">
        <name>Mg(2+)</name>
        <dbReference type="ChEBI" id="CHEBI:18420"/>
    </cofactor>
</comment>
<dbReference type="OrthoDB" id="9798176at2"/>
<dbReference type="EC" id="3.1.-.-" evidence="9"/>
<dbReference type="GO" id="GO:0016787">
    <property type="term" value="F:hydrolase activity"/>
    <property type="evidence" value="ECO:0007669"/>
    <property type="project" value="UniProtKB-KW"/>
</dbReference>
<keyword evidence="7 9" id="KW-0460">Magnesium</keyword>
<evidence type="ECO:0000256" key="4">
    <source>
        <dbReference type="ARBA" id="ARBA00022723"/>
    </source>
</evidence>
<organism evidence="11 12">
    <name type="scientific">Chondromyces apiculatus DSM 436</name>
    <dbReference type="NCBI Taxonomy" id="1192034"/>
    <lineage>
        <taxon>Bacteria</taxon>
        <taxon>Pseudomonadati</taxon>
        <taxon>Myxococcota</taxon>
        <taxon>Polyangia</taxon>
        <taxon>Polyangiales</taxon>
        <taxon>Polyangiaceae</taxon>
        <taxon>Chondromyces</taxon>
    </lineage>
</organism>
<dbReference type="HAMAP" id="MF_01471">
    <property type="entry name" value="Cas2"/>
    <property type="match status" value="1"/>
</dbReference>
<dbReference type="GO" id="GO:0051607">
    <property type="term" value="P:defense response to virus"/>
    <property type="evidence" value="ECO:0007669"/>
    <property type="project" value="UniProtKB-UniRule"/>
</dbReference>
<evidence type="ECO:0000256" key="2">
    <source>
        <dbReference type="ARBA" id="ARBA00009959"/>
    </source>
</evidence>
<name>A0A017T7U7_9BACT</name>
<dbReference type="CDD" id="cd09725">
    <property type="entry name" value="Cas2_I_II_III"/>
    <property type="match status" value="1"/>
</dbReference>
<dbReference type="eggNOG" id="COG1343">
    <property type="taxonomic scope" value="Bacteria"/>
</dbReference>
<gene>
    <name evidence="9" type="primary">cas2</name>
    <name evidence="11" type="ORF">CAP_3260</name>
</gene>
<keyword evidence="8 9" id="KW-0051">Antiviral defense</keyword>
<evidence type="ECO:0000256" key="9">
    <source>
        <dbReference type="HAMAP-Rule" id="MF_01471"/>
    </source>
</evidence>
<evidence type="ECO:0000256" key="1">
    <source>
        <dbReference type="ARBA" id="ARBA00001946"/>
    </source>
</evidence>
<dbReference type="AlphaFoldDB" id="A0A017T7U7"/>
<dbReference type="PIRSF" id="PIRSF032582">
    <property type="entry name" value="Cas2"/>
    <property type="match status" value="1"/>
</dbReference>
<evidence type="ECO:0000256" key="7">
    <source>
        <dbReference type="ARBA" id="ARBA00022842"/>
    </source>
</evidence>
<keyword evidence="5 9" id="KW-0255">Endonuclease</keyword>
<dbReference type="PANTHER" id="PTHR34405">
    <property type="entry name" value="CRISPR-ASSOCIATED ENDORIBONUCLEASE CAS2"/>
    <property type="match status" value="1"/>
</dbReference>
<keyword evidence="12" id="KW-1185">Reference proteome</keyword>
<comment type="caution">
    <text evidence="11">The sequence shown here is derived from an EMBL/GenBank/DDBJ whole genome shotgun (WGS) entry which is preliminary data.</text>
</comment>
<evidence type="ECO:0000313" key="12">
    <source>
        <dbReference type="Proteomes" id="UP000019678"/>
    </source>
</evidence>
<dbReference type="GO" id="GO:0046872">
    <property type="term" value="F:metal ion binding"/>
    <property type="evidence" value="ECO:0007669"/>
    <property type="project" value="UniProtKB-UniRule"/>
</dbReference>
<dbReference type="InterPro" id="IPR019199">
    <property type="entry name" value="Virulence_VapD/CRISPR_Cas2"/>
</dbReference>
<dbReference type="NCBIfam" id="TIGR01573">
    <property type="entry name" value="cas2"/>
    <property type="match status" value="1"/>
</dbReference>
<keyword evidence="6 9" id="KW-0378">Hydrolase</keyword>
<dbReference type="STRING" id="1192034.CAP_3260"/>
<evidence type="ECO:0000256" key="6">
    <source>
        <dbReference type="ARBA" id="ARBA00022801"/>
    </source>
</evidence>